<dbReference type="InterPro" id="IPR027417">
    <property type="entry name" value="P-loop_NTPase"/>
</dbReference>
<evidence type="ECO:0000256" key="2">
    <source>
        <dbReference type="ARBA" id="ARBA00022741"/>
    </source>
</evidence>
<dbReference type="GO" id="GO:0003924">
    <property type="term" value="F:GTPase activity"/>
    <property type="evidence" value="ECO:0007669"/>
    <property type="project" value="InterPro"/>
</dbReference>
<keyword evidence="2" id="KW-0547">Nucleotide-binding</keyword>
<dbReference type="InterPro" id="IPR027094">
    <property type="entry name" value="Mitofusin_fam"/>
</dbReference>
<evidence type="ECO:0000256" key="6">
    <source>
        <dbReference type="ARBA" id="ARBA00023136"/>
    </source>
</evidence>
<dbReference type="Pfam" id="PF21808">
    <property type="entry name" value="Dynamin-like_hel_bact"/>
    <property type="match status" value="1"/>
</dbReference>
<gene>
    <name evidence="10" type="ORF">BJP34_15020</name>
</gene>
<protein>
    <submittedName>
        <fullName evidence="10">Dynamin</fullName>
    </submittedName>
</protein>
<evidence type="ECO:0000256" key="5">
    <source>
        <dbReference type="ARBA" id="ARBA00023134"/>
    </source>
</evidence>
<dbReference type="KEGG" id="mpro:BJP34_15020"/>
<keyword evidence="6 8" id="KW-0472">Membrane</keyword>
<evidence type="ECO:0000259" key="9">
    <source>
        <dbReference type="PROSITE" id="PS51718"/>
    </source>
</evidence>
<sequence length="695" mass="79457">MSTKMETTNFLHDLDRVARVRAEIASNLNQINKTLEQSESAGEHNSGKLGLDRDIEDIYKVSKNLQQGRFRLLVLGDMKRGKSTFLNALIGENLLPSDVNPCTALLTVLRYGAQKKVTVYFNDETLPQEIDLENFKQRYTIDPDQAKRLEQEQKLAFPNVSHAVVEYPLPLLEKGIEIVDSPGLNDTEARNQLSLSYINNCHAILFVLKATQPCTLEERRYIENYLKGRGLTVFFLINAWDEIRKGLIDPEDSEELAAAEEKLRQVFQANLMDYFQVEAQTYQKRVFEISSLMALRRRVKNSEDSLEGTGFPELMAQLNSFLTKERAIAEMRQAKILAQQVYNHVHEAIERRIPLLDQDVNQLKQQINEVAPEFEKLTEIRDQFQEEIRITRNRTAKAVANSFRDYILNLGNTFESDFVRYQPDLGFLDFLRQGKRDEFNAAFKRAFERYINEKISDWEVTAEQKISQAFLELARSAANYGAIYGKIADTMTEKLIGKKVYPNTTMDSADTSPAWASWAMGFLSLASGNVAGVFLAGAGFDWKNILVNWFAVWGITSFLLIFTTTFTTALIGPLYFALMGLGVGAFQADQARKELIQATKKELVNYLPKLAEEQWQPIHDAVNECFDDYERQVIKRLNDDIKSRKDELDNLVEQKESNQVNRETELKRLRSLDAEVLSKVNGIESVYGYLLAAPM</sequence>
<dbReference type="EMBL" id="CP017599">
    <property type="protein sequence ID" value="AOX00581.1"/>
    <property type="molecule type" value="Genomic_DNA"/>
</dbReference>
<feature type="transmembrane region" description="Helical" evidence="8">
    <location>
        <begin position="515"/>
        <end position="538"/>
    </location>
</feature>
<dbReference type="PROSITE" id="PS51718">
    <property type="entry name" value="G_DYNAMIN_2"/>
    <property type="match status" value="1"/>
</dbReference>
<dbReference type="InterPro" id="IPR049399">
    <property type="entry name" value="BDLP-like_hel"/>
</dbReference>
<accession>A0A1D8TSD7</accession>
<dbReference type="InterPro" id="IPR030381">
    <property type="entry name" value="G_DYNAMIN_dom"/>
</dbReference>
<keyword evidence="8" id="KW-1133">Transmembrane helix</keyword>
<proteinExistence type="predicted"/>
<organism evidence="10 11">
    <name type="scientific">Moorena producens PAL-8-15-08-1</name>
    <dbReference type="NCBI Taxonomy" id="1458985"/>
    <lineage>
        <taxon>Bacteria</taxon>
        <taxon>Bacillati</taxon>
        <taxon>Cyanobacteriota</taxon>
        <taxon>Cyanophyceae</taxon>
        <taxon>Coleofasciculales</taxon>
        <taxon>Coleofasciculaceae</taxon>
        <taxon>Moorena</taxon>
    </lineage>
</organism>
<evidence type="ECO:0000256" key="7">
    <source>
        <dbReference type="SAM" id="Coils"/>
    </source>
</evidence>
<dbReference type="Gene3D" id="3.40.50.300">
    <property type="entry name" value="P-loop containing nucleotide triphosphate hydrolases"/>
    <property type="match status" value="1"/>
</dbReference>
<reference evidence="11" key="1">
    <citation type="submission" date="2016-10" db="EMBL/GenBank/DDBJ databases">
        <title>Comparative genomics uncovers the prolific and rare metabolic potential of the cyanobacterial genus Moorea.</title>
        <authorList>
            <person name="Leao T."/>
            <person name="Castelao G."/>
            <person name="Korobeynikov A."/>
            <person name="Monroe E.A."/>
            <person name="Podell S."/>
            <person name="Glukhov E."/>
            <person name="Allen E."/>
            <person name="Gerwick W.H."/>
            <person name="Gerwick L."/>
        </authorList>
    </citation>
    <scope>NUCLEOTIDE SEQUENCE [LARGE SCALE GENOMIC DNA]</scope>
    <source>
        <strain evidence="11">PAL-8-15-08-1</strain>
    </source>
</reference>
<dbReference type="InterPro" id="IPR045063">
    <property type="entry name" value="Dynamin_N"/>
</dbReference>
<dbReference type="AlphaFoldDB" id="A0A1D8TSD7"/>
<name>A0A1D8TSD7_9CYAN</name>
<keyword evidence="4 7" id="KW-0175">Coiled coil</keyword>
<dbReference type="Pfam" id="PF00350">
    <property type="entry name" value="Dynamin_N"/>
    <property type="match status" value="1"/>
</dbReference>
<keyword evidence="3" id="KW-0378">Hydrolase</keyword>
<dbReference type="STRING" id="1458985.BJP34_15020"/>
<evidence type="ECO:0000256" key="4">
    <source>
        <dbReference type="ARBA" id="ARBA00023054"/>
    </source>
</evidence>
<comment type="subcellular location">
    <subcellularLocation>
        <location evidence="1">Membrane</location>
    </subcellularLocation>
</comment>
<dbReference type="PANTHER" id="PTHR10465">
    <property type="entry name" value="TRANSMEMBRANE GTPASE FZO1"/>
    <property type="match status" value="1"/>
</dbReference>
<feature type="coiled-coil region" evidence="7">
    <location>
        <begin position="346"/>
        <end position="394"/>
    </location>
</feature>
<keyword evidence="8" id="KW-0812">Transmembrane</keyword>
<evidence type="ECO:0000313" key="11">
    <source>
        <dbReference type="Proteomes" id="UP000177870"/>
    </source>
</evidence>
<feature type="transmembrane region" description="Helical" evidence="8">
    <location>
        <begin position="545"/>
        <end position="563"/>
    </location>
</feature>
<keyword evidence="5" id="KW-0342">GTP-binding</keyword>
<evidence type="ECO:0000313" key="10">
    <source>
        <dbReference type="EMBL" id="AOX00581.1"/>
    </source>
</evidence>
<dbReference type="GO" id="GO:0005525">
    <property type="term" value="F:GTP binding"/>
    <property type="evidence" value="ECO:0007669"/>
    <property type="project" value="UniProtKB-KW"/>
</dbReference>
<dbReference type="RefSeq" id="WP_070393034.1">
    <property type="nucleotide sequence ID" value="NZ_CP017599.1"/>
</dbReference>
<evidence type="ECO:0000256" key="3">
    <source>
        <dbReference type="ARBA" id="ARBA00022801"/>
    </source>
</evidence>
<dbReference type="PANTHER" id="PTHR10465:SF0">
    <property type="entry name" value="SARCALUMENIN"/>
    <property type="match status" value="1"/>
</dbReference>
<dbReference type="Proteomes" id="UP000177870">
    <property type="component" value="Chromosome"/>
</dbReference>
<dbReference type="GO" id="GO:0016020">
    <property type="term" value="C:membrane"/>
    <property type="evidence" value="ECO:0007669"/>
    <property type="project" value="UniProtKB-SubCell"/>
</dbReference>
<dbReference type="SUPFAM" id="SSF52540">
    <property type="entry name" value="P-loop containing nucleoside triphosphate hydrolases"/>
    <property type="match status" value="1"/>
</dbReference>
<evidence type="ECO:0000256" key="1">
    <source>
        <dbReference type="ARBA" id="ARBA00004370"/>
    </source>
</evidence>
<dbReference type="OrthoDB" id="5477114at2"/>
<evidence type="ECO:0000256" key="8">
    <source>
        <dbReference type="SAM" id="Phobius"/>
    </source>
</evidence>
<dbReference type="CDD" id="cd09912">
    <property type="entry name" value="DLP_2"/>
    <property type="match status" value="1"/>
</dbReference>
<feature type="domain" description="Dynamin-type G" evidence="9">
    <location>
        <begin position="66"/>
        <end position="331"/>
    </location>
</feature>